<feature type="domain" description="Heterokaryon incompatibility" evidence="1">
    <location>
        <begin position="59"/>
        <end position="202"/>
    </location>
</feature>
<evidence type="ECO:0000259" key="1">
    <source>
        <dbReference type="Pfam" id="PF06985"/>
    </source>
</evidence>
<evidence type="ECO:0000313" key="2">
    <source>
        <dbReference type="EMBL" id="KAK4225582.1"/>
    </source>
</evidence>
<dbReference type="Proteomes" id="UP001301958">
    <property type="component" value="Unassembled WGS sequence"/>
</dbReference>
<name>A0AAN7BLP9_9PEZI</name>
<keyword evidence="3" id="KW-1185">Reference proteome</keyword>
<dbReference type="PANTHER" id="PTHR24148">
    <property type="entry name" value="ANKYRIN REPEAT DOMAIN-CONTAINING PROTEIN 39 HOMOLOG-RELATED"/>
    <property type="match status" value="1"/>
</dbReference>
<proteinExistence type="predicted"/>
<dbReference type="EMBL" id="MU865363">
    <property type="protein sequence ID" value="KAK4225582.1"/>
    <property type="molecule type" value="Genomic_DNA"/>
</dbReference>
<comment type="caution">
    <text evidence="2">The sequence shown here is derived from an EMBL/GenBank/DDBJ whole genome shotgun (WGS) entry which is preliminary data.</text>
</comment>
<dbReference type="InterPro" id="IPR010730">
    <property type="entry name" value="HET"/>
</dbReference>
<sequence>MAITPVVKSSFRKQSYFNYEPLDQLHDSFRIIKLLPGPLSAPIECILTNERISSMEYKYDAVSYTWGKPATPRWIRLNQVPYMVQPNLLEAFRGIRSESEELLVWADVICINQTDITERNHQVGLMGNIHSKAKRVRMWLGPAADDSDFVLDYIQREVNNFRREKVGEKTDPVSDKEKEAFIKAFSVFHRRPYWDRAWIKHEVSLANDLVVHCGTKAADGLRLLVLAVWHHQMDGGFSDQLPNIDLHRINRVDHGREEPFELVFQRFWRSSCTDPRDRIFSILSLAADTQGIEHRPADYSLDLPALFFAIIAPVEPRDLLSFTTTLHEALGVHRSQLVEYWEKVGAPDGHRLRTTTTKAMKNAAVAYVCSLKAIKKKFESMTSRDWLTQLKPQEREIMINNITEEDSDSSDGQSTKHLVRSWLELEVEMKDPILV</sequence>
<organism evidence="2 3">
    <name type="scientific">Podospora fimiseda</name>
    <dbReference type="NCBI Taxonomy" id="252190"/>
    <lineage>
        <taxon>Eukaryota</taxon>
        <taxon>Fungi</taxon>
        <taxon>Dikarya</taxon>
        <taxon>Ascomycota</taxon>
        <taxon>Pezizomycotina</taxon>
        <taxon>Sordariomycetes</taxon>
        <taxon>Sordariomycetidae</taxon>
        <taxon>Sordariales</taxon>
        <taxon>Podosporaceae</taxon>
        <taxon>Podospora</taxon>
    </lineage>
</organism>
<gene>
    <name evidence="2" type="ORF">QBC38DRAFT_255215</name>
</gene>
<dbReference type="AlphaFoldDB" id="A0AAN7BLP9"/>
<dbReference type="Pfam" id="PF06985">
    <property type="entry name" value="HET"/>
    <property type="match status" value="1"/>
</dbReference>
<dbReference type="InterPro" id="IPR052895">
    <property type="entry name" value="HetReg/Transcr_Mod"/>
</dbReference>
<accession>A0AAN7BLP9</accession>
<protein>
    <submittedName>
        <fullName evidence="2">Heterokaryon incompatibility protein-domain-containing protein</fullName>
    </submittedName>
</protein>
<evidence type="ECO:0000313" key="3">
    <source>
        <dbReference type="Proteomes" id="UP001301958"/>
    </source>
</evidence>
<dbReference type="PANTHER" id="PTHR24148:SF73">
    <property type="entry name" value="HET DOMAIN PROTEIN (AFU_ORTHOLOGUE AFUA_8G01020)"/>
    <property type="match status" value="1"/>
</dbReference>
<reference evidence="2" key="1">
    <citation type="journal article" date="2023" name="Mol. Phylogenet. Evol.">
        <title>Genome-scale phylogeny and comparative genomics of the fungal order Sordariales.</title>
        <authorList>
            <person name="Hensen N."/>
            <person name="Bonometti L."/>
            <person name="Westerberg I."/>
            <person name="Brannstrom I.O."/>
            <person name="Guillou S."/>
            <person name="Cros-Aarteil S."/>
            <person name="Calhoun S."/>
            <person name="Haridas S."/>
            <person name="Kuo A."/>
            <person name="Mondo S."/>
            <person name="Pangilinan J."/>
            <person name="Riley R."/>
            <person name="LaButti K."/>
            <person name="Andreopoulos B."/>
            <person name="Lipzen A."/>
            <person name="Chen C."/>
            <person name="Yan M."/>
            <person name="Daum C."/>
            <person name="Ng V."/>
            <person name="Clum A."/>
            <person name="Steindorff A."/>
            <person name="Ohm R.A."/>
            <person name="Martin F."/>
            <person name="Silar P."/>
            <person name="Natvig D.O."/>
            <person name="Lalanne C."/>
            <person name="Gautier V."/>
            <person name="Ament-Velasquez S.L."/>
            <person name="Kruys A."/>
            <person name="Hutchinson M.I."/>
            <person name="Powell A.J."/>
            <person name="Barry K."/>
            <person name="Miller A.N."/>
            <person name="Grigoriev I.V."/>
            <person name="Debuchy R."/>
            <person name="Gladieux P."/>
            <person name="Hiltunen Thoren M."/>
            <person name="Johannesson H."/>
        </authorList>
    </citation>
    <scope>NUCLEOTIDE SEQUENCE</scope>
    <source>
        <strain evidence="2">CBS 990.96</strain>
    </source>
</reference>
<reference evidence="2" key="2">
    <citation type="submission" date="2023-05" db="EMBL/GenBank/DDBJ databases">
        <authorList>
            <consortium name="Lawrence Berkeley National Laboratory"/>
            <person name="Steindorff A."/>
            <person name="Hensen N."/>
            <person name="Bonometti L."/>
            <person name="Westerberg I."/>
            <person name="Brannstrom I.O."/>
            <person name="Guillou S."/>
            <person name="Cros-Aarteil S."/>
            <person name="Calhoun S."/>
            <person name="Haridas S."/>
            <person name="Kuo A."/>
            <person name="Mondo S."/>
            <person name="Pangilinan J."/>
            <person name="Riley R."/>
            <person name="Labutti K."/>
            <person name="Andreopoulos B."/>
            <person name="Lipzen A."/>
            <person name="Chen C."/>
            <person name="Yanf M."/>
            <person name="Daum C."/>
            <person name="Ng V."/>
            <person name="Clum A."/>
            <person name="Ohm R."/>
            <person name="Martin F."/>
            <person name="Silar P."/>
            <person name="Natvig D."/>
            <person name="Lalanne C."/>
            <person name="Gautier V."/>
            <person name="Ament-Velasquez S.L."/>
            <person name="Kruys A."/>
            <person name="Hutchinson M.I."/>
            <person name="Powell A.J."/>
            <person name="Barry K."/>
            <person name="Miller A.N."/>
            <person name="Grigoriev I.V."/>
            <person name="Debuchy R."/>
            <person name="Gladieux P."/>
            <person name="Thoren M.H."/>
            <person name="Johannesson H."/>
        </authorList>
    </citation>
    <scope>NUCLEOTIDE SEQUENCE</scope>
    <source>
        <strain evidence="2">CBS 990.96</strain>
    </source>
</reference>